<evidence type="ECO:0000313" key="3">
    <source>
        <dbReference type="Proteomes" id="UP001278766"/>
    </source>
</evidence>
<gene>
    <name evidence="2" type="ORF">B0H64DRAFT_395239</name>
</gene>
<dbReference type="PROSITE" id="PS00108">
    <property type="entry name" value="PROTEIN_KINASE_ST"/>
    <property type="match status" value="1"/>
</dbReference>
<dbReference type="SMART" id="SM00220">
    <property type="entry name" value="S_TKc"/>
    <property type="match status" value="1"/>
</dbReference>
<dbReference type="EMBL" id="JAUEPN010000004">
    <property type="protein sequence ID" value="KAK3295428.1"/>
    <property type="molecule type" value="Genomic_DNA"/>
</dbReference>
<evidence type="ECO:0000313" key="2">
    <source>
        <dbReference type="EMBL" id="KAK3295428.1"/>
    </source>
</evidence>
<accession>A0AAE0LS31</accession>
<dbReference type="InterPro" id="IPR011009">
    <property type="entry name" value="Kinase-like_dom_sf"/>
</dbReference>
<sequence>MDEPEEEPWPPVPPDIDNATLDVEMPELCVTGSTMLYRVKGHPSMVYKLRGQSREYEIQKAAGDCAIPVRGRVMLKSTYGNGDVYCMGFLMDLATPVLQTLPLQPPRRRDIMQQMIHIVAQLHVKGIIHGDIKLENMLMDDQGKLRLCDFGEGRYIDENEDENTWEGNSTWHYESPNRLRRGEEIGWDPAPPLVEDDLFSLGLSIWQLHTNKTPHEDMAGDDLGLKERQRNRETVNVAEVDDPEAREIIAGLLRQGGARI</sequence>
<keyword evidence="2" id="KW-0808">Transferase</keyword>
<protein>
    <submittedName>
        <fullName evidence="2">Kinase-like domain-containing protein</fullName>
    </submittedName>
</protein>
<dbReference type="GeneID" id="87840698"/>
<dbReference type="GO" id="GO:0005524">
    <property type="term" value="F:ATP binding"/>
    <property type="evidence" value="ECO:0007669"/>
    <property type="project" value="InterPro"/>
</dbReference>
<proteinExistence type="predicted"/>
<dbReference type="Pfam" id="PF00069">
    <property type="entry name" value="Pkinase"/>
    <property type="match status" value="1"/>
</dbReference>
<name>A0AAE0LS31_9PEZI</name>
<evidence type="ECO:0000259" key="1">
    <source>
        <dbReference type="PROSITE" id="PS50011"/>
    </source>
</evidence>
<dbReference type="InterPro" id="IPR000719">
    <property type="entry name" value="Prot_kinase_dom"/>
</dbReference>
<feature type="domain" description="Protein kinase" evidence="1">
    <location>
        <begin position="1"/>
        <end position="260"/>
    </location>
</feature>
<organism evidence="2 3">
    <name type="scientific">Chaetomium fimeti</name>
    <dbReference type="NCBI Taxonomy" id="1854472"/>
    <lineage>
        <taxon>Eukaryota</taxon>
        <taxon>Fungi</taxon>
        <taxon>Dikarya</taxon>
        <taxon>Ascomycota</taxon>
        <taxon>Pezizomycotina</taxon>
        <taxon>Sordariomycetes</taxon>
        <taxon>Sordariomycetidae</taxon>
        <taxon>Sordariales</taxon>
        <taxon>Chaetomiaceae</taxon>
        <taxon>Chaetomium</taxon>
    </lineage>
</organism>
<reference evidence="2" key="1">
    <citation type="journal article" date="2023" name="Mol. Phylogenet. Evol.">
        <title>Genome-scale phylogeny and comparative genomics of the fungal order Sordariales.</title>
        <authorList>
            <person name="Hensen N."/>
            <person name="Bonometti L."/>
            <person name="Westerberg I."/>
            <person name="Brannstrom I.O."/>
            <person name="Guillou S."/>
            <person name="Cros-Aarteil S."/>
            <person name="Calhoun S."/>
            <person name="Haridas S."/>
            <person name="Kuo A."/>
            <person name="Mondo S."/>
            <person name="Pangilinan J."/>
            <person name="Riley R."/>
            <person name="LaButti K."/>
            <person name="Andreopoulos B."/>
            <person name="Lipzen A."/>
            <person name="Chen C."/>
            <person name="Yan M."/>
            <person name="Daum C."/>
            <person name="Ng V."/>
            <person name="Clum A."/>
            <person name="Steindorff A."/>
            <person name="Ohm R.A."/>
            <person name="Martin F."/>
            <person name="Silar P."/>
            <person name="Natvig D.O."/>
            <person name="Lalanne C."/>
            <person name="Gautier V."/>
            <person name="Ament-Velasquez S.L."/>
            <person name="Kruys A."/>
            <person name="Hutchinson M.I."/>
            <person name="Powell A.J."/>
            <person name="Barry K."/>
            <person name="Miller A.N."/>
            <person name="Grigoriev I.V."/>
            <person name="Debuchy R."/>
            <person name="Gladieux P."/>
            <person name="Hiltunen Thoren M."/>
            <person name="Johannesson H."/>
        </authorList>
    </citation>
    <scope>NUCLEOTIDE SEQUENCE</scope>
    <source>
        <strain evidence="2">CBS 168.71</strain>
    </source>
</reference>
<reference evidence="2" key="2">
    <citation type="submission" date="2023-06" db="EMBL/GenBank/DDBJ databases">
        <authorList>
            <consortium name="Lawrence Berkeley National Laboratory"/>
            <person name="Haridas S."/>
            <person name="Hensen N."/>
            <person name="Bonometti L."/>
            <person name="Westerberg I."/>
            <person name="Brannstrom I.O."/>
            <person name="Guillou S."/>
            <person name="Cros-Aarteil S."/>
            <person name="Calhoun S."/>
            <person name="Kuo A."/>
            <person name="Mondo S."/>
            <person name="Pangilinan J."/>
            <person name="Riley R."/>
            <person name="Labutti K."/>
            <person name="Andreopoulos B."/>
            <person name="Lipzen A."/>
            <person name="Chen C."/>
            <person name="Yanf M."/>
            <person name="Daum C."/>
            <person name="Ng V."/>
            <person name="Clum A."/>
            <person name="Steindorff A."/>
            <person name="Ohm R."/>
            <person name="Martin F."/>
            <person name="Silar P."/>
            <person name="Natvig D."/>
            <person name="Lalanne C."/>
            <person name="Gautier V."/>
            <person name="Ament-Velasquez S.L."/>
            <person name="Kruys A."/>
            <person name="Hutchinson M.I."/>
            <person name="Powell A.J."/>
            <person name="Barry K."/>
            <person name="Miller A.N."/>
            <person name="Grigoriev I.V."/>
            <person name="Debuchy R."/>
            <person name="Gladieux P."/>
            <person name="Thoren M.H."/>
            <person name="Johannesson H."/>
        </authorList>
    </citation>
    <scope>NUCLEOTIDE SEQUENCE</scope>
    <source>
        <strain evidence="2">CBS 168.71</strain>
    </source>
</reference>
<dbReference type="Gene3D" id="1.10.510.10">
    <property type="entry name" value="Transferase(Phosphotransferase) domain 1"/>
    <property type="match status" value="1"/>
</dbReference>
<dbReference type="InterPro" id="IPR008271">
    <property type="entry name" value="Ser/Thr_kinase_AS"/>
</dbReference>
<dbReference type="PROSITE" id="PS50011">
    <property type="entry name" value="PROTEIN_KINASE_DOM"/>
    <property type="match status" value="1"/>
</dbReference>
<dbReference type="GO" id="GO:0004672">
    <property type="term" value="F:protein kinase activity"/>
    <property type="evidence" value="ECO:0007669"/>
    <property type="project" value="InterPro"/>
</dbReference>
<dbReference type="AlphaFoldDB" id="A0AAE0LS31"/>
<keyword evidence="3" id="KW-1185">Reference proteome</keyword>
<comment type="caution">
    <text evidence="2">The sequence shown here is derived from an EMBL/GenBank/DDBJ whole genome shotgun (WGS) entry which is preliminary data.</text>
</comment>
<keyword evidence="2" id="KW-0418">Kinase</keyword>
<dbReference type="PANTHER" id="PTHR24362:SF309">
    <property type="entry name" value="PROTEIN KINASE DOMAIN-CONTAINING PROTEIN"/>
    <property type="match status" value="1"/>
</dbReference>
<dbReference type="SUPFAM" id="SSF56112">
    <property type="entry name" value="Protein kinase-like (PK-like)"/>
    <property type="match status" value="1"/>
</dbReference>
<dbReference type="Proteomes" id="UP001278766">
    <property type="component" value="Unassembled WGS sequence"/>
</dbReference>
<dbReference type="RefSeq" id="XP_062658942.1">
    <property type="nucleotide sequence ID" value="XM_062803750.1"/>
</dbReference>
<dbReference type="PANTHER" id="PTHR24362">
    <property type="entry name" value="SERINE/THREONINE-PROTEIN KINASE NEK"/>
    <property type="match status" value="1"/>
</dbReference>